<reference evidence="1" key="2">
    <citation type="submission" date="2020-09" db="EMBL/GenBank/DDBJ databases">
        <authorList>
            <person name="Sun Q."/>
            <person name="Zhou Y."/>
        </authorList>
    </citation>
    <scope>NUCLEOTIDE SEQUENCE</scope>
    <source>
        <strain evidence="1">CGMCC 1.15367</strain>
    </source>
</reference>
<dbReference type="AlphaFoldDB" id="A0A917E9E9"/>
<keyword evidence="2" id="KW-1185">Reference proteome</keyword>
<evidence type="ECO:0000313" key="1">
    <source>
        <dbReference type="EMBL" id="GGE16669.1"/>
    </source>
</evidence>
<gene>
    <name evidence="1" type="ORF">GCM10011390_39680</name>
</gene>
<dbReference type="EMBL" id="BMIQ01000007">
    <property type="protein sequence ID" value="GGE16669.1"/>
    <property type="molecule type" value="Genomic_DNA"/>
</dbReference>
<dbReference type="RefSeq" id="WP_019996287.1">
    <property type="nucleotide sequence ID" value="NZ_BMIQ01000007.1"/>
</dbReference>
<proteinExistence type="predicted"/>
<organism evidence="1 2">
    <name type="scientific">Aureimonas endophytica</name>
    <dbReference type="NCBI Taxonomy" id="2027858"/>
    <lineage>
        <taxon>Bacteria</taxon>
        <taxon>Pseudomonadati</taxon>
        <taxon>Pseudomonadota</taxon>
        <taxon>Alphaproteobacteria</taxon>
        <taxon>Hyphomicrobiales</taxon>
        <taxon>Aurantimonadaceae</taxon>
        <taxon>Aureimonas</taxon>
    </lineage>
</organism>
<accession>A0A917E9E9</accession>
<name>A0A917E9E9_9HYPH</name>
<dbReference type="Proteomes" id="UP000644699">
    <property type="component" value="Unassembled WGS sequence"/>
</dbReference>
<comment type="caution">
    <text evidence="1">The sequence shown here is derived from an EMBL/GenBank/DDBJ whole genome shotgun (WGS) entry which is preliminary data.</text>
</comment>
<sequence length="143" mass="16294">MEADFTKPDARTVCVLLATGAYDALSEYGLESKEDAWDLLDDHQRVVVLAEQPMLWLEGFEHARTGVQLENVPGVPLGWTTYLWADNGNVGAYFRHVDGSFEDAVQCESKRLLKSLNYEQYLTEPERVASDLWRWVASRRRAA</sequence>
<protein>
    <submittedName>
        <fullName evidence="1">Uncharacterized protein</fullName>
    </submittedName>
</protein>
<reference evidence="1" key="1">
    <citation type="journal article" date="2014" name="Int. J. Syst. Evol. Microbiol.">
        <title>Complete genome sequence of Corynebacterium casei LMG S-19264T (=DSM 44701T), isolated from a smear-ripened cheese.</title>
        <authorList>
            <consortium name="US DOE Joint Genome Institute (JGI-PGF)"/>
            <person name="Walter F."/>
            <person name="Albersmeier A."/>
            <person name="Kalinowski J."/>
            <person name="Ruckert C."/>
        </authorList>
    </citation>
    <scope>NUCLEOTIDE SEQUENCE</scope>
    <source>
        <strain evidence="1">CGMCC 1.15367</strain>
    </source>
</reference>
<evidence type="ECO:0000313" key="2">
    <source>
        <dbReference type="Proteomes" id="UP000644699"/>
    </source>
</evidence>